<dbReference type="KEGG" id="tut:107359593"/>
<dbReference type="EnsemblMetazoa" id="tetur01g08960.1">
    <property type="protein sequence ID" value="tetur01g08960.1"/>
    <property type="gene ID" value="tetur01g08960"/>
</dbReference>
<dbReference type="PANTHER" id="PTHR12935">
    <property type="entry name" value="GAMMA-GLUTAMYLCYCLOTRANSFERASE"/>
    <property type="match status" value="1"/>
</dbReference>
<dbReference type="SUPFAM" id="SSF110857">
    <property type="entry name" value="Gamma-glutamyl cyclotransferase-like"/>
    <property type="match status" value="1"/>
</dbReference>
<dbReference type="CDD" id="cd06661">
    <property type="entry name" value="GGCT_like"/>
    <property type="match status" value="1"/>
</dbReference>
<proteinExistence type="predicted"/>
<reference evidence="5" key="2">
    <citation type="submission" date="2015-06" db="UniProtKB">
        <authorList>
            <consortium name="EnsemblMetazoa"/>
        </authorList>
    </citation>
    <scope>IDENTIFICATION</scope>
</reference>
<evidence type="ECO:0000256" key="3">
    <source>
        <dbReference type="PIRSR" id="PIRSR617939-1"/>
    </source>
</evidence>
<accession>T1JS21</accession>
<dbReference type="OrthoDB" id="2924818at2759"/>
<dbReference type="InterPro" id="IPR017939">
    <property type="entry name" value="G-Glutamylcylcotransferase"/>
</dbReference>
<dbReference type="Proteomes" id="UP000015104">
    <property type="component" value="Unassembled WGS sequence"/>
</dbReference>
<dbReference type="Pfam" id="PF13772">
    <property type="entry name" value="AIG2_2"/>
    <property type="match status" value="1"/>
</dbReference>
<dbReference type="AlphaFoldDB" id="T1JS21"/>
<dbReference type="EMBL" id="CAEY01000458">
    <property type="status" value="NOT_ANNOTATED_CDS"/>
    <property type="molecule type" value="Genomic_DNA"/>
</dbReference>
<organism evidence="5 6">
    <name type="scientific">Tetranychus urticae</name>
    <name type="common">Two-spotted spider mite</name>
    <dbReference type="NCBI Taxonomy" id="32264"/>
    <lineage>
        <taxon>Eukaryota</taxon>
        <taxon>Metazoa</taxon>
        <taxon>Ecdysozoa</taxon>
        <taxon>Arthropoda</taxon>
        <taxon>Chelicerata</taxon>
        <taxon>Arachnida</taxon>
        <taxon>Acari</taxon>
        <taxon>Acariformes</taxon>
        <taxon>Trombidiformes</taxon>
        <taxon>Prostigmata</taxon>
        <taxon>Eleutherengona</taxon>
        <taxon>Raphignathae</taxon>
        <taxon>Tetranychoidea</taxon>
        <taxon>Tetranychidae</taxon>
        <taxon>Tetranychus</taxon>
    </lineage>
</organism>
<dbReference type="OMA" id="YFHYPVE"/>
<evidence type="ECO:0000313" key="6">
    <source>
        <dbReference type="Proteomes" id="UP000015104"/>
    </source>
</evidence>
<dbReference type="PANTHER" id="PTHR12935:SF0">
    <property type="entry name" value="GAMMA-GLUTAMYLCYCLOTRANSFERASE"/>
    <property type="match status" value="1"/>
</dbReference>
<dbReference type="GO" id="GO:0003839">
    <property type="term" value="F:gamma-glutamylcyclotransferase activity"/>
    <property type="evidence" value="ECO:0007669"/>
    <property type="project" value="UniProtKB-EC"/>
</dbReference>
<evidence type="ECO:0000313" key="5">
    <source>
        <dbReference type="EnsemblMetazoa" id="tetur01g08960.1"/>
    </source>
</evidence>
<dbReference type="InterPro" id="IPR013024">
    <property type="entry name" value="GGCT-like"/>
</dbReference>
<feature type="active site" description="Proton acceptor" evidence="3">
    <location>
        <position position="83"/>
    </location>
</feature>
<protein>
    <recommendedName>
        <fullName evidence="1">gamma-glutamylcyclotransferase</fullName>
        <ecNumber evidence="1">4.3.2.9</ecNumber>
    </recommendedName>
</protein>
<evidence type="ECO:0000256" key="4">
    <source>
        <dbReference type="PIRSR" id="PIRSR617939-2"/>
    </source>
</evidence>
<dbReference type="HOGENOM" id="CLU_048475_6_0_1"/>
<keyword evidence="2" id="KW-0456">Lyase</keyword>
<feature type="binding site" evidence="4">
    <location>
        <position position="131"/>
    </location>
    <ligand>
        <name>substrate</name>
    </ligand>
</feature>
<gene>
    <name evidence="5" type="primary">107359593</name>
</gene>
<dbReference type="EC" id="4.3.2.9" evidence="1"/>
<sequence>MSQNTIRYFCYGSNLLSDRIHVRLKSATVISNGTLDDYKLTFSGYSKLWKGATANIIPHQGSKVIGVIWSITYKDLEQLNLQEDGYRLIAVNINVDQGEVIECITYVQTNEEIQRGKDILGSQDGIPSTVYKGVIIKGAVEHKLPESYIEMIKTFKAIENVDCELAHLV</sequence>
<dbReference type="Gene3D" id="3.10.490.10">
    <property type="entry name" value="Gamma-glutamyl cyclotransferase-like"/>
    <property type="match status" value="1"/>
</dbReference>
<evidence type="ECO:0000256" key="1">
    <source>
        <dbReference type="ARBA" id="ARBA00012346"/>
    </source>
</evidence>
<dbReference type="eggNOG" id="KOG4059">
    <property type="taxonomic scope" value="Eukaryota"/>
</dbReference>
<dbReference type="STRING" id="32264.T1JS21"/>
<feature type="binding site" evidence="4">
    <location>
        <begin position="8"/>
        <end position="13"/>
    </location>
    <ligand>
        <name>substrate</name>
    </ligand>
</feature>
<reference evidence="6" key="1">
    <citation type="submission" date="2011-08" db="EMBL/GenBank/DDBJ databases">
        <authorList>
            <person name="Rombauts S."/>
        </authorList>
    </citation>
    <scope>NUCLEOTIDE SEQUENCE</scope>
    <source>
        <strain evidence="6">London</strain>
    </source>
</reference>
<keyword evidence="6" id="KW-1185">Reference proteome</keyword>
<dbReference type="InterPro" id="IPR036568">
    <property type="entry name" value="GGCT-like_sf"/>
</dbReference>
<evidence type="ECO:0000256" key="2">
    <source>
        <dbReference type="ARBA" id="ARBA00023239"/>
    </source>
</evidence>
<name>T1JS21_TETUR</name>